<name>A0ACC0GPT7_9ERIC</name>
<reference evidence="1 2" key="1">
    <citation type="journal article" date="2022" name="Plant J.">
        <title>Chromosome-level genome of Camellia lanceoleosa provides a valuable resource for understanding genome evolution and self-incompatibility.</title>
        <authorList>
            <person name="Gong W."/>
            <person name="Xiao S."/>
            <person name="Wang L."/>
            <person name="Liao Z."/>
            <person name="Chang Y."/>
            <person name="Mo W."/>
            <person name="Hu G."/>
            <person name="Li W."/>
            <person name="Zhao G."/>
            <person name="Zhu H."/>
            <person name="Hu X."/>
            <person name="Ji K."/>
            <person name="Xiang X."/>
            <person name="Song Q."/>
            <person name="Yuan D."/>
            <person name="Jin S."/>
            <person name="Zhang L."/>
        </authorList>
    </citation>
    <scope>NUCLEOTIDE SEQUENCE [LARGE SCALE GENOMIC DNA]</scope>
    <source>
        <strain evidence="1">SQ_2022a</strain>
    </source>
</reference>
<keyword evidence="2" id="KW-1185">Reference proteome</keyword>
<comment type="caution">
    <text evidence="1">The sequence shown here is derived from an EMBL/GenBank/DDBJ whole genome shotgun (WGS) entry which is preliminary data.</text>
</comment>
<proteinExistence type="predicted"/>
<gene>
    <name evidence="1" type="ORF">LOK49_LG08G00053</name>
</gene>
<sequence length="199" mass="23066">MYVQHSKLCSNFIQRHRGCKEIDFEFLFQSCTKIHLAKCLHALLIVSGKAQSIFISPRVVNLYANVGDVTYSRCSFDQIPKKDAYTWNSMLSSYVRNTRFHEAVTCLYEMLLKYEVRPDFYTFPPVLKACGNLFDGKKIHCWVFKLGFEWDVFVAASLVHMYCRFGYLAVAHKIFSDMPFRDRGSWNAMISGFCQNGNA</sequence>
<accession>A0ACC0GPT7</accession>
<dbReference type="EMBL" id="CM045766">
    <property type="protein sequence ID" value="KAI8002235.1"/>
    <property type="molecule type" value="Genomic_DNA"/>
</dbReference>
<dbReference type="Proteomes" id="UP001060215">
    <property type="component" value="Chromosome 9"/>
</dbReference>
<evidence type="ECO:0000313" key="2">
    <source>
        <dbReference type="Proteomes" id="UP001060215"/>
    </source>
</evidence>
<evidence type="ECO:0000313" key="1">
    <source>
        <dbReference type="EMBL" id="KAI8002235.1"/>
    </source>
</evidence>
<protein>
    <submittedName>
        <fullName evidence="1">Pentatricopeptide repeat-containing protein</fullName>
    </submittedName>
</protein>
<organism evidence="1 2">
    <name type="scientific">Camellia lanceoleosa</name>
    <dbReference type="NCBI Taxonomy" id="1840588"/>
    <lineage>
        <taxon>Eukaryota</taxon>
        <taxon>Viridiplantae</taxon>
        <taxon>Streptophyta</taxon>
        <taxon>Embryophyta</taxon>
        <taxon>Tracheophyta</taxon>
        <taxon>Spermatophyta</taxon>
        <taxon>Magnoliopsida</taxon>
        <taxon>eudicotyledons</taxon>
        <taxon>Gunneridae</taxon>
        <taxon>Pentapetalae</taxon>
        <taxon>asterids</taxon>
        <taxon>Ericales</taxon>
        <taxon>Theaceae</taxon>
        <taxon>Camellia</taxon>
    </lineage>
</organism>